<dbReference type="CDD" id="cd04474">
    <property type="entry name" value="RPA1_DBD_A"/>
    <property type="match status" value="1"/>
</dbReference>
<dbReference type="SUPFAM" id="SSF50249">
    <property type="entry name" value="Nucleic acid-binding proteins"/>
    <property type="match status" value="3"/>
</dbReference>
<dbReference type="NCBIfam" id="TIGR00617">
    <property type="entry name" value="rpa1"/>
    <property type="match status" value="1"/>
</dbReference>
<evidence type="ECO:0000256" key="5">
    <source>
        <dbReference type="ARBA" id="ARBA00022771"/>
    </source>
</evidence>
<keyword evidence="6 10" id="KW-0862">Zinc</keyword>
<accession>A0A2V0P1W6</accession>
<dbReference type="AlphaFoldDB" id="A0A2V0P1W6"/>
<protein>
    <recommendedName>
        <fullName evidence="10">Replication protein A subunit</fullName>
    </recommendedName>
</protein>
<dbReference type="Pfam" id="PF08646">
    <property type="entry name" value="Rep_fac-A_C"/>
    <property type="match status" value="1"/>
</dbReference>
<dbReference type="GO" id="GO:0003677">
    <property type="term" value="F:DNA binding"/>
    <property type="evidence" value="ECO:0007669"/>
    <property type="project" value="UniProtKB-KW"/>
</dbReference>
<dbReference type="GO" id="GO:0006260">
    <property type="term" value="P:DNA replication"/>
    <property type="evidence" value="ECO:0007669"/>
    <property type="project" value="UniProtKB-KW"/>
</dbReference>
<comment type="caution">
    <text evidence="15">The sequence shown here is derived from an EMBL/GenBank/DDBJ whole genome shotgun (WGS) entry which is preliminary data.</text>
</comment>
<evidence type="ECO:0000256" key="9">
    <source>
        <dbReference type="ARBA" id="ARBA00023242"/>
    </source>
</evidence>
<dbReference type="InterPro" id="IPR012340">
    <property type="entry name" value="NA-bd_OB-fold"/>
</dbReference>
<evidence type="ECO:0000256" key="7">
    <source>
        <dbReference type="ARBA" id="ARBA00023125"/>
    </source>
</evidence>
<proteinExistence type="inferred from homology"/>
<feature type="region of interest" description="Disordered" evidence="11">
    <location>
        <begin position="105"/>
        <end position="177"/>
    </location>
</feature>
<comment type="subunit">
    <text evidence="10">Heterotrimer of RPA1, RPA2 and RPA3 (canonical replication protein A complex).</text>
</comment>
<dbReference type="OrthoDB" id="1751331at2759"/>
<evidence type="ECO:0000313" key="16">
    <source>
        <dbReference type="Proteomes" id="UP000247498"/>
    </source>
</evidence>
<dbReference type="InterPro" id="IPR031657">
    <property type="entry name" value="REPA_OB_2"/>
</dbReference>
<dbReference type="EMBL" id="BDRX01000045">
    <property type="protein sequence ID" value="GBF93866.1"/>
    <property type="molecule type" value="Genomic_DNA"/>
</dbReference>
<dbReference type="GO" id="GO:0006310">
    <property type="term" value="P:DNA recombination"/>
    <property type="evidence" value="ECO:0007669"/>
    <property type="project" value="UniProtKB-KW"/>
</dbReference>
<dbReference type="Proteomes" id="UP000247498">
    <property type="component" value="Unassembled WGS sequence"/>
</dbReference>
<dbReference type="CDD" id="cd04475">
    <property type="entry name" value="RPA1_DBD_B"/>
    <property type="match status" value="1"/>
</dbReference>
<sequence>MSAELTAGALAAARNGDTKSLITLRISELKQNAAAKWVFKAMDGSGGVMEGVLASQVARALAAGELPLREGDVVRVSNYSCMQFDSAHKLVVNALEVAASDSGAARDQAAPGAPASAAPGTPGAARTPASKPAMNTPGPTPSPSEHERRTPMPLPLSPVRGGPAAAAAAPPAPSPAAAPIAVRETRANVQPIAALNPYDTQWTIKAKVVRKLPLRSFSGRGGQQQRTFSVELADAQGGQIAATLWREAVDKYYDSMSEGKVYYFSKFNVKVANKQYATLRNDYEIHADGRTEVEEAADQGGIDVSVAADIVPLDRLPAYIGRKTNVDVLGVVLALGPPGTVKRRADNSELPRRDVTIGDTSGRSVVLTLWNDNAHSPLLEGAEGQCLQVTSVRVGDFNGCSASSGMRSTLTLNPETKEGKELRDWYAADGASASFTPLGQAAAAGGEGGRRNKIGFLSDVVVEGPDLPAPDAKATYATLHATVVAINPDQTMYYLANPTSGKKVVEQEGRYWSESEGKFVDSAEHRYVLSAKVADASGEAYVNLFNKEAQLVMGASADDVAALRAGGDEGDARYRAALKAARWQTYVLNVQARSREYQGERRMRYTVMQAYPLDYATESQRLLAAITGQS</sequence>
<dbReference type="PANTHER" id="PTHR47165:SF4">
    <property type="entry name" value="OS03G0429900 PROTEIN"/>
    <property type="match status" value="1"/>
</dbReference>
<evidence type="ECO:0000313" key="15">
    <source>
        <dbReference type="EMBL" id="GBF93866.1"/>
    </source>
</evidence>
<dbReference type="Gene3D" id="2.40.50.140">
    <property type="entry name" value="Nucleic acid-binding proteins"/>
    <property type="match status" value="3"/>
</dbReference>
<evidence type="ECO:0000256" key="2">
    <source>
        <dbReference type="ARBA" id="ARBA00005690"/>
    </source>
</evidence>
<dbReference type="FunFam" id="2.40.50.140:FF:000064">
    <property type="entry name" value="Replication protein A subunit"/>
    <property type="match status" value="1"/>
</dbReference>
<keyword evidence="8" id="KW-0233">DNA recombination</keyword>
<dbReference type="Pfam" id="PF02721">
    <property type="entry name" value="DUF223"/>
    <property type="match status" value="1"/>
</dbReference>
<dbReference type="GO" id="GO:0006281">
    <property type="term" value="P:DNA repair"/>
    <property type="evidence" value="ECO:0007669"/>
    <property type="project" value="InterPro"/>
</dbReference>
<name>A0A2V0P1W6_9CHLO</name>
<dbReference type="InParanoid" id="A0A2V0P1W6"/>
<dbReference type="FunFam" id="2.40.50.140:FF:000041">
    <property type="entry name" value="Replication protein A subunit"/>
    <property type="match status" value="1"/>
</dbReference>
<dbReference type="InterPro" id="IPR013955">
    <property type="entry name" value="Rep_factor-A_C"/>
</dbReference>
<organism evidence="15 16">
    <name type="scientific">Raphidocelis subcapitata</name>
    <dbReference type="NCBI Taxonomy" id="307507"/>
    <lineage>
        <taxon>Eukaryota</taxon>
        <taxon>Viridiplantae</taxon>
        <taxon>Chlorophyta</taxon>
        <taxon>core chlorophytes</taxon>
        <taxon>Chlorophyceae</taxon>
        <taxon>CS clade</taxon>
        <taxon>Sphaeropleales</taxon>
        <taxon>Selenastraceae</taxon>
        <taxon>Raphidocelis</taxon>
    </lineage>
</organism>
<comment type="subcellular location">
    <subcellularLocation>
        <location evidence="1 10">Nucleus</location>
    </subcellularLocation>
</comment>
<feature type="domain" description="Replication protein A 70 kDa DNA-binding subunit B/D first OB fold" evidence="12">
    <location>
        <begin position="190"/>
        <end position="295"/>
    </location>
</feature>
<dbReference type="GO" id="GO:0008270">
    <property type="term" value="F:zinc ion binding"/>
    <property type="evidence" value="ECO:0007669"/>
    <property type="project" value="UniProtKB-KW"/>
</dbReference>
<keyword evidence="4 10" id="KW-0479">Metal-binding</keyword>
<comment type="similarity">
    <text evidence="2 10">Belongs to the replication factor A protein 1 family.</text>
</comment>
<evidence type="ECO:0000259" key="13">
    <source>
        <dbReference type="Pfam" id="PF08646"/>
    </source>
</evidence>
<evidence type="ECO:0000259" key="14">
    <source>
        <dbReference type="Pfam" id="PF16900"/>
    </source>
</evidence>
<evidence type="ECO:0000256" key="11">
    <source>
        <dbReference type="SAM" id="MobiDB-lite"/>
    </source>
</evidence>
<dbReference type="GO" id="GO:0005634">
    <property type="term" value="C:nucleus"/>
    <property type="evidence" value="ECO:0007669"/>
    <property type="project" value="UniProtKB-SubCell"/>
</dbReference>
<dbReference type="InterPro" id="IPR003871">
    <property type="entry name" value="RFA1B/D_OB_1st"/>
</dbReference>
<evidence type="ECO:0000256" key="3">
    <source>
        <dbReference type="ARBA" id="ARBA00022705"/>
    </source>
</evidence>
<feature type="domain" description="Replication factor A C-terminal" evidence="13">
    <location>
        <begin position="476"/>
        <end position="622"/>
    </location>
</feature>
<gene>
    <name evidence="15" type="ORF">Rsub_06865</name>
</gene>
<keyword evidence="16" id="KW-1185">Reference proteome</keyword>
<feature type="domain" description="Replication protein A OB" evidence="14">
    <location>
        <begin position="323"/>
        <end position="412"/>
    </location>
</feature>
<evidence type="ECO:0000256" key="6">
    <source>
        <dbReference type="ARBA" id="ARBA00022833"/>
    </source>
</evidence>
<dbReference type="FunCoup" id="A0A2V0P1W6">
    <property type="interactions" value="455"/>
</dbReference>
<evidence type="ECO:0000256" key="8">
    <source>
        <dbReference type="ARBA" id="ARBA00023172"/>
    </source>
</evidence>
<keyword evidence="9 10" id="KW-0539">Nucleus</keyword>
<evidence type="ECO:0000256" key="1">
    <source>
        <dbReference type="ARBA" id="ARBA00004123"/>
    </source>
</evidence>
<dbReference type="Pfam" id="PF16900">
    <property type="entry name" value="REPA_OB_2"/>
    <property type="match status" value="1"/>
</dbReference>
<dbReference type="PANTHER" id="PTHR47165">
    <property type="entry name" value="OS03G0429900 PROTEIN"/>
    <property type="match status" value="1"/>
</dbReference>
<evidence type="ECO:0000256" key="4">
    <source>
        <dbReference type="ARBA" id="ARBA00022723"/>
    </source>
</evidence>
<dbReference type="InterPro" id="IPR047192">
    <property type="entry name" value="Euk_RPA1_DBD_C"/>
</dbReference>
<keyword evidence="7 10" id="KW-0238">DNA-binding</keyword>
<dbReference type="CDD" id="cd04476">
    <property type="entry name" value="RPA1_DBD_C"/>
    <property type="match status" value="1"/>
</dbReference>
<comment type="function">
    <text evidence="10">Component of the replication protein A complex (RPA) required for DNA recombination, repair and replication. The activity of RPA is mediated by single-stranded DNA binding and protein interactions. Probably involved in repair of double-strand DNA breaks (DSBs) induced by genotoxic stresses.</text>
</comment>
<feature type="compositionally biased region" description="Low complexity" evidence="11">
    <location>
        <begin position="105"/>
        <end position="129"/>
    </location>
</feature>
<evidence type="ECO:0000259" key="12">
    <source>
        <dbReference type="Pfam" id="PF02721"/>
    </source>
</evidence>
<reference evidence="15 16" key="1">
    <citation type="journal article" date="2018" name="Sci. Rep.">
        <title>Raphidocelis subcapitata (=Pseudokirchneriella subcapitata) provides an insight into genome evolution and environmental adaptations in the Sphaeropleales.</title>
        <authorList>
            <person name="Suzuki S."/>
            <person name="Yamaguchi H."/>
            <person name="Nakajima N."/>
            <person name="Kawachi M."/>
        </authorList>
    </citation>
    <scope>NUCLEOTIDE SEQUENCE [LARGE SCALE GENOMIC DNA]</scope>
    <source>
        <strain evidence="15 16">NIES-35</strain>
    </source>
</reference>
<keyword evidence="3 10" id="KW-0235">DNA replication</keyword>
<evidence type="ECO:0000256" key="10">
    <source>
        <dbReference type="RuleBase" id="RU364130"/>
    </source>
</evidence>
<keyword evidence="5 10" id="KW-0863">Zinc-finger</keyword>
<dbReference type="FunFam" id="2.40.50.140:FF:000090">
    <property type="entry name" value="Replication protein A subunit"/>
    <property type="match status" value="1"/>
</dbReference>
<dbReference type="STRING" id="307507.A0A2V0P1W6"/>
<dbReference type="InterPro" id="IPR004591">
    <property type="entry name" value="Rfa1"/>
</dbReference>